<evidence type="ECO:0000259" key="1">
    <source>
        <dbReference type="Pfam" id="PF12647"/>
    </source>
</evidence>
<dbReference type="AlphaFoldDB" id="A0A9X7VVT9"/>
<feature type="domain" description="RNHCP" evidence="1">
    <location>
        <begin position="9"/>
        <end position="91"/>
    </location>
</feature>
<reference evidence="2 3" key="1">
    <citation type="submission" date="2021-02" db="EMBL/GenBank/DDBJ databases">
        <title>Alicyclobacillus curvatus sp. nov. and Alicyclobacillus mengziensis sp. nov., two acidophilic bacteria isolated from acid mine drainage.</title>
        <authorList>
            <person name="Huang Y."/>
        </authorList>
    </citation>
    <scope>NUCLEOTIDE SEQUENCE [LARGE SCALE GENOMIC DNA]</scope>
    <source>
        <strain evidence="2 3">S30H14</strain>
    </source>
</reference>
<gene>
    <name evidence="2" type="ORF">JZ786_14690</name>
</gene>
<sequence>MGRRFTDKNESFYCIHCGAEVLPAAKTCRNHCPKCLHSVHLDVYPGDRAANCGGIMVPVGVLYHPQKGYQIIHRCERCGHESRNIAALEDPIQADSLDAILELMKKAGKG</sequence>
<dbReference type="Proteomes" id="UP000663505">
    <property type="component" value="Chromosome"/>
</dbReference>
<dbReference type="EMBL" id="CP071182">
    <property type="protein sequence ID" value="QSO45790.1"/>
    <property type="molecule type" value="Genomic_DNA"/>
</dbReference>
<dbReference type="Pfam" id="PF12647">
    <property type="entry name" value="RNHCP"/>
    <property type="match status" value="1"/>
</dbReference>
<evidence type="ECO:0000313" key="2">
    <source>
        <dbReference type="EMBL" id="QSO45790.1"/>
    </source>
</evidence>
<organism evidence="2 3">
    <name type="scientific">Alicyclobacillus mengziensis</name>
    <dbReference type="NCBI Taxonomy" id="2931921"/>
    <lineage>
        <taxon>Bacteria</taxon>
        <taxon>Bacillati</taxon>
        <taxon>Bacillota</taxon>
        <taxon>Bacilli</taxon>
        <taxon>Bacillales</taxon>
        <taxon>Alicyclobacillaceae</taxon>
        <taxon>Alicyclobacillus</taxon>
    </lineage>
</organism>
<dbReference type="RefSeq" id="WP_206655163.1">
    <property type="nucleotide sequence ID" value="NZ_CP071182.1"/>
</dbReference>
<name>A0A9X7VVT9_9BACL</name>
<dbReference type="InterPro" id="IPR024439">
    <property type="entry name" value="RNHCP"/>
</dbReference>
<evidence type="ECO:0000313" key="3">
    <source>
        <dbReference type="Proteomes" id="UP000663505"/>
    </source>
</evidence>
<dbReference type="KEGG" id="afx:JZ786_14690"/>
<protein>
    <submittedName>
        <fullName evidence="2">RNHCP domain-containing protein</fullName>
    </submittedName>
</protein>
<accession>A0A9X7VVT9</accession>
<proteinExistence type="predicted"/>
<keyword evidence="3" id="KW-1185">Reference proteome</keyword>